<dbReference type="InterPro" id="IPR029068">
    <property type="entry name" value="Glyas_Bleomycin-R_OHBP_Dase"/>
</dbReference>
<keyword evidence="2" id="KW-1185">Reference proteome</keyword>
<accession>A0ABW6FZ10</accession>
<comment type="caution">
    <text evidence="1">The sequence shown here is derived from an EMBL/GenBank/DDBJ whole genome shotgun (WGS) entry which is preliminary data.</text>
</comment>
<reference evidence="1 2" key="1">
    <citation type="submission" date="2024-09" db="EMBL/GenBank/DDBJ databases">
        <title>The Natural Products Discovery Center: Release of the First 8490 Sequenced Strains for Exploring Actinobacteria Biosynthetic Diversity.</title>
        <authorList>
            <person name="Kalkreuter E."/>
            <person name="Kautsar S.A."/>
            <person name="Yang D."/>
            <person name="Bader C.D."/>
            <person name="Teijaro C.N."/>
            <person name="Fluegel L."/>
            <person name="Davis C.M."/>
            <person name="Simpson J.R."/>
            <person name="Lauterbach L."/>
            <person name="Steele A.D."/>
            <person name="Gui C."/>
            <person name="Meng S."/>
            <person name="Li G."/>
            <person name="Viehrig K."/>
            <person name="Ye F."/>
            <person name="Su P."/>
            <person name="Kiefer A.F."/>
            <person name="Nichols A."/>
            <person name="Cepeda A.J."/>
            <person name="Yan W."/>
            <person name="Fan B."/>
            <person name="Jiang Y."/>
            <person name="Adhikari A."/>
            <person name="Zheng C.-J."/>
            <person name="Schuster L."/>
            <person name="Cowan T.M."/>
            <person name="Smanski M.J."/>
            <person name="Chevrette M.G."/>
            <person name="De Carvalho L.P.S."/>
            <person name="Shen B."/>
        </authorList>
    </citation>
    <scope>NUCLEOTIDE SEQUENCE [LARGE SCALE GENOMIC DNA]</scope>
    <source>
        <strain evidence="1 2">NPDC060353</strain>
    </source>
</reference>
<proteinExistence type="predicted"/>
<dbReference type="Proteomes" id="UP001598673">
    <property type="component" value="Unassembled WGS sequence"/>
</dbReference>
<dbReference type="RefSeq" id="WP_258936998.1">
    <property type="nucleotide sequence ID" value="NZ_JANBBF010000010.1"/>
</dbReference>
<protein>
    <recommendedName>
        <fullName evidence="3">VOC domain-containing protein</fullName>
    </recommendedName>
</protein>
<evidence type="ECO:0000313" key="1">
    <source>
        <dbReference type="EMBL" id="MFD6792395.1"/>
    </source>
</evidence>
<name>A0ABW6FZ10_9PSEU</name>
<dbReference type="EMBL" id="JBHXCV010000002">
    <property type="protein sequence ID" value="MFD6792395.1"/>
    <property type="molecule type" value="Genomic_DNA"/>
</dbReference>
<organism evidence="1 2">
    <name type="scientific">Prauserella salsuginis</name>
    <dbReference type="NCBI Taxonomy" id="387889"/>
    <lineage>
        <taxon>Bacteria</taxon>
        <taxon>Bacillati</taxon>
        <taxon>Actinomycetota</taxon>
        <taxon>Actinomycetes</taxon>
        <taxon>Pseudonocardiales</taxon>
        <taxon>Pseudonocardiaceae</taxon>
        <taxon>Prauserella</taxon>
        <taxon>Prauserella salsuginis group</taxon>
    </lineage>
</organism>
<evidence type="ECO:0008006" key="3">
    <source>
        <dbReference type="Google" id="ProtNLM"/>
    </source>
</evidence>
<dbReference type="SUPFAM" id="SSF54593">
    <property type="entry name" value="Glyoxalase/Bleomycin resistance protein/Dihydroxybiphenyl dioxygenase"/>
    <property type="match status" value="1"/>
</dbReference>
<gene>
    <name evidence="1" type="ORF">ACFWGY_03580</name>
</gene>
<dbReference type="Gene3D" id="3.10.180.10">
    <property type="entry name" value="2,3-Dihydroxybiphenyl 1,2-Dioxygenase, domain 1"/>
    <property type="match status" value="1"/>
</dbReference>
<sequence length="68" mass="7299">MVAGDGWANHVAFWAGGRGDVDRLAAEGAAHGWRLLFADRHPYAGGPDHYAAFLENSEGFEVELVAES</sequence>
<evidence type="ECO:0000313" key="2">
    <source>
        <dbReference type="Proteomes" id="UP001598673"/>
    </source>
</evidence>